<dbReference type="SUPFAM" id="SSF51126">
    <property type="entry name" value="Pectin lyase-like"/>
    <property type="match status" value="1"/>
</dbReference>
<keyword evidence="7" id="KW-0378">Hydrolase</keyword>
<evidence type="ECO:0000256" key="10">
    <source>
        <dbReference type="SAM" id="SignalP"/>
    </source>
</evidence>
<name>A0A423WBA6_CYTCH</name>
<proteinExistence type="inferred from homology"/>
<dbReference type="InterPro" id="IPR012334">
    <property type="entry name" value="Pectin_lyas_fold"/>
</dbReference>
<evidence type="ECO:0000256" key="4">
    <source>
        <dbReference type="ARBA" id="ARBA00013229"/>
    </source>
</evidence>
<feature type="domain" description="Pectinesterase catalytic" evidence="11">
    <location>
        <begin position="32"/>
        <end position="292"/>
    </location>
</feature>
<dbReference type="EMBL" id="LJZO01000008">
    <property type="protein sequence ID" value="ROW00647.1"/>
    <property type="molecule type" value="Genomic_DNA"/>
</dbReference>
<dbReference type="STRING" id="252740.A0A423WBA6"/>
<evidence type="ECO:0000256" key="6">
    <source>
        <dbReference type="ARBA" id="ARBA00022729"/>
    </source>
</evidence>
<feature type="chain" id="PRO_5019055348" description="pectinesterase" evidence="10">
    <location>
        <begin position="17"/>
        <end position="327"/>
    </location>
</feature>
<evidence type="ECO:0000313" key="12">
    <source>
        <dbReference type="EMBL" id="ROW00647.1"/>
    </source>
</evidence>
<feature type="signal peptide" evidence="10">
    <location>
        <begin position="1"/>
        <end position="16"/>
    </location>
</feature>
<evidence type="ECO:0000256" key="9">
    <source>
        <dbReference type="ARBA" id="ARBA00047928"/>
    </source>
</evidence>
<evidence type="ECO:0000256" key="7">
    <source>
        <dbReference type="ARBA" id="ARBA00022801"/>
    </source>
</evidence>
<dbReference type="InterPro" id="IPR011050">
    <property type="entry name" value="Pectin_lyase_fold/virulence"/>
</dbReference>
<organism evidence="12 13">
    <name type="scientific">Cytospora chrysosperma</name>
    <name type="common">Cytospora canker fungus</name>
    <name type="synonym">Sphaeria chrysosperma</name>
    <dbReference type="NCBI Taxonomy" id="252740"/>
    <lineage>
        <taxon>Eukaryota</taxon>
        <taxon>Fungi</taxon>
        <taxon>Dikarya</taxon>
        <taxon>Ascomycota</taxon>
        <taxon>Pezizomycotina</taxon>
        <taxon>Sordariomycetes</taxon>
        <taxon>Sordariomycetidae</taxon>
        <taxon>Diaporthales</taxon>
        <taxon>Cytosporaceae</taxon>
        <taxon>Cytospora</taxon>
    </lineage>
</organism>
<dbReference type="OrthoDB" id="2019149at2759"/>
<comment type="subcellular location">
    <subcellularLocation>
        <location evidence="1">Secreted</location>
    </subcellularLocation>
</comment>
<dbReference type="GO" id="GO:0045490">
    <property type="term" value="P:pectin catabolic process"/>
    <property type="evidence" value="ECO:0007669"/>
    <property type="project" value="UniProtKB-UniPathway"/>
</dbReference>
<dbReference type="GO" id="GO:0030599">
    <property type="term" value="F:pectinesterase activity"/>
    <property type="evidence" value="ECO:0007669"/>
    <property type="project" value="UniProtKB-EC"/>
</dbReference>
<dbReference type="Pfam" id="PF01095">
    <property type="entry name" value="Pectinesterase"/>
    <property type="match status" value="1"/>
</dbReference>
<dbReference type="GO" id="GO:0042545">
    <property type="term" value="P:cell wall modification"/>
    <property type="evidence" value="ECO:0007669"/>
    <property type="project" value="InterPro"/>
</dbReference>
<keyword evidence="8" id="KW-0063">Aspartyl esterase</keyword>
<dbReference type="GO" id="GO:0005576">
    <property type="term" value="C:extracellular region"/>
    <property type="evidence" value="ECO:0007669"/>
    <property type="project" value="UniProtKB-SubCell"/>
</dbReference>
<evidence type="ECO:0000256" key="8">
    <source>
        <dbReference type="ARBA" id="ARBA00023085"/>
    </source>
</evidence>
<evidence type="ECO:0000259" key="11">
    <source>
        <dbReference type="Pfam" id="PF01095"/>
    </source>
</evidence>
<dbReference type="PANTHER" id="PTHR31321:SF127">
    <property type="entry name" value="PECTINESTERASE"/>
    <property type="match status" value="1"/>
</dbReference>
<comment type="caution">
    <text evidence="12">The sequence shown here is derived from an EMBL/GenBank/DDBJ whole genome shotgun (WGS) entry which is preliminary data.</text>
</comment>
<dbReference type="EC" id="3.1.1.11" evidence="4"/>
<comment type="similarity">
    <text evidence="3">Belongs to the pectinesterase family.</text>
</comment>
<dbReference type="InterPro" id="IPR000070">
    <property type="entry name" value="Pectinesterase_cat"/>
</dbReference>
<dbReference type="FunFam" id="2.160.20.10:FF:000014">
    <property type="entry name" value="Pectinesterase"/>
    <property type="match status" value="1"/>
</dbReference>
<sequence length="327" mass="34874">MKYLLAFLTTITAAFAADRTSAPSGCLTVGSGGQFSTIQSAVDSLSTSSSSAQCIFIQPGTYSEQVLVSARKAQLTVYGFTKDTTTYSANQVTITGSLSQADGLSNDETATLRVKATNFKLYNVNVANTYGKGSQAVALSAYADSGYYACAFTGYQDTLLAQTGNQLYSGCMISGVTDFIFGQNAPAWFEKCDIRVLSAKMGYITANGRSSSSGPSYYVFNKCDIAAASDNNVEDAAFYLGRPWGDFARVVFQRTTMSEVINAAGWRPWNTGDDRTDNVLFGEYKNKGIGASGPRASFATTLDSAVSIKDVLGSSYSKAGYYDSSYM</sequence>
<dbReference type="PANTHER" id="PTHR31321">
    <property type="entry name" value="ACYL-COA THIOESTER HYDROLASE YBHC-RELATED"/>
    <property type="match status" value="1"/>
</dbReference>
<accession>A0A423WBA6</accession>
<keyword evidence="6 10" id="KW-0732">Signal</keyword>
<keyword evidence="5" id="KW-0964">Secreted</keyword>
<evidence type="ECO:0000313" key="13">
    <source>
        <dbReference type="Proteomes" id="UP000284375"/>
    </source>
</evidence>
<evidence type="ECO:0000256" key="5">
    <source>
        <dbReference type="ARBA" id="ARBA00022525"/>
    </source>
</evidence>
<protein>
    <recommendedName>
        <fullName evidence="4">pectinesterase</fullName>
        <ecNumber evidence="4">3.1.1.11</ecNumber>
    </recommendedName>
</protein>
<dbReference type="AlphaFoldDB" id="A0A423WBA6"/>
<evidence type="ECO:0000256" key="3">
    <source>
        <dbReference type="ARBA" id="ARBA00008891"/>
    </source>
</evidence>
<gene>
    <name evidence="12" type="ORF">VSDG_03209</name>
</gene>
<dbReference type="Gene3D" id="2.160.20.10">
    <property type="entry name" value="Single-stranded right-handed beta-helix, Pectin lyase-like"/>
    <property type="match status" value="1"/>
</dbReference>
<dbReference type="Proteomes" id="UP000284375">
    <property type="component" value="Unassembled WGS sequence"/>
</dbReference>
<dbReference type="UniPathway" id="UPA00545">
    <property type="reaction ID" value="UER00823"/>
</dbReference>
<reference evidence="12 13" key="1">
    <citation type="submission" date="2015-09" db="EMBL/GenBank/DDBJ databases">
        <title>Host preference determinants of Valsa canker pathogens revealed by comparative genomics.</title>
        <authorList>
            <person name="Yin Z."/>
            <person name="Huang L."/>
        </authorList>
    </citation>
    <scope>NUCLEOTIDE SEQUENCE [LARGE SCALE GENOMIC DNA]</scope>
    <source>
        <strain evidence="12 13">YSFL</strain>
    </source>
</reference>
<comment type="catalytic activity">
    <reaction evidence="9">
        <text>[(1-&gt;4)-alpha-D-galacturonosyl methyl ester](n) + n H2O = [(1-&gt;4)-alpha-D-galacturonosyl](n) + n methanol + n H(+)</text>
        <dbReference type="Rhea" id="RHEA:22380"/>
        <dbReference type="Rhea" id="RHEA-COMP:14570"/>
        <dbReference type="Rhea" id="RHEA-COMP:14573"/>
        <dbReference type="ChEBI" id="CHEBI:15377"/>
        <dbReference type="ChEBI" id="CHEBI:15378"/>
        <dbReference type="ChEBI" id="CHEBI:17790"/>
        <dbReference type="ChEBI" id="CHEBI:140522"/>
        <dbReference type="ChEBI" id="CHEBI:140523"/>
        <dbReference type="EC" id="3.1.1.11"/>
    </reaction>
</comment>
<comment type="pathway">
    <text evidence="2">Glycan metabolism; pectin degradation; 2-dehydro-3-deoxy-D-gluconate from pectin: step 1/5.</text>
</comment>
<evidence type="ECO:0000256" key="2">
    <source>
        <dbReference type="ARBA" id="ARBA00005184"/>
    </source>
</evidence>
<evidence type="ECO:0000256" key="1">
    <source>
        <dbReference type="ARBA" id="ARBA00004613"/>
    </source>
</evidence>
<keyword evidence="13" id="KW-1185">Reference proteome</keyword>